<keyword evidence="2" id="KW-1185">Reference proteome</keyword>
<dbReference type="AlphaFoldDB" id="A0A1H6BA80"/>
<sequence>MSANQLEIKKQNIDVKSCISINLKNSRQVKGLLTNSETFFVDISTGECYQRTCRTVSTSNGDGSTTEYKIVVIG</sequence>
<gene>
    <name evidence="1" type="ORF">SAMN05421847_2820</name>
</gene>
<evidence type="ECO:0000313" key="2">
    <source>
        <dbReference type="Proteomes" id="UP000236738"/>
    </source>
</evidence>
<name>A0A1H6BA80_9FLAO</name>
<protein>
    <submittedName>
        <fullName evidence="1">Uncharacterized protein</fullName>
    </submittedName>
</protein>
<dbReference type="Proteomes" id="UP000236738">
    <property type="component" value="Unassembled WGS sequence"/>
</dbReference>
<dbReference type="EMBL" id="FNUS01000007">
    <property type="protein sequence ID" value="SEG57560.1"/>
    <property type="molecule type" value="Genomic_DNA"/>
</dbReference>
<accession>A0A1H6BA80</accession>
<proteinExistence type="predicted"/>
<reference evidence="2" key="1">
    <citation type="submission" date="2016-10" db="EMBL/GenBank/DDBJ databases">
        <authorList>
            <person name="Varghese N."/>
            <person name="Submissions S."/>
        </authorList>
    </citation>
    <scope>NUCLEOTIDE SEQUENCE [LARGE SCALE GENOMIC DNA]</scope>
    <source>
        <strain evidence="2">DSM 21580</strain>
    </source>
</reference>
<evidence type="ECO:0000313" key="1">
    <source>
        <dbReference type="EMBL" id="SEG57560.1"/>
    </source>
</evidence>
<organism evidence="1 2">
    <name type="scientific">Halpernia humi</name>
    <dbReference type="NCBI Taxonomy" id="493375"/>
    <lineage>
        <taxon>Bacteria</taxon>
        <taxon>Pseudomonadati</taxon>
        <taxon>Bacteroidota</taxon>
        <taxon>Flavobacteriia</taxon>
        <taxon>Flavobacteriales</taxon>
        <taxon>Weeksellaceae</taxon>
        <taxon>Chryseobacterium group</taxon>
        <taxon>Halpernia</taxon>
    </lineage>
</organism>